<reference evidence="1 2" key="1">
    <citation type="submission" date="2023-08" db="EMBL/GenBank/DDBJ databases">
        <title>Microbacterium psychrotolerans sp. nov., a psychrotolerant bacterium isolated from soil in Heilongjiang Province, China.</title>
        <authorList>
            <person name="An P."/>
            <person name="Zhao D."/>
            <person name="Xiang H."/>
        </authorList>
    </citation>
    <scope>NUCLEOTIDE SEQUENCE [LARGE SCALE GENOMIC DNA]</scope>
    <source>
        <strain evidence="1 2">QXD-8</strain>
    </source>
</reference>
<evidence type="ECO:0000313" key="2">
    <source>
        <dbReference type="Proteomes" id="UP001235133"/>
    </source>
</evidence>
<dbReference type="Proteomes" id="UP001235133">
    <property type="component" value="Unassembled WGS sequence"/>
</dbReference>
<dbReference type="EMBL" id="JAVFWO010000002">
    <property type="protein sequence ID" value="MDQ7877355.1"/>
    <property type="molecule type" value="Genomic_DNA"/>
</dbReference>
<name>A0ABU0YYF0_9MICO</name>
<keyword evidence="2" id="KW-1185">Reference proteome</keyword>
<gene>
    <name evidence="1" type="ORF">Q9R08_05125</name>
</gene>
<sequence length="44" mass="4923">MDIEHLVAFQADPKPFECLRCGRDHTTLLDAELCCHPSVQPGID</sequence>
<comment type="caution">
    <text evidence="1">The sequence shown here is derived from an EMBL/GenBank/DDBJ whole genome shotgun (WGS) entry which is preliminary data.</text>
</comment>
<proteinExistence type="predicted"/>
<evidence type="ECO:0000313" key="1">
    <source>
        <dbReference type="EMBL" id="MDQ7877355.1"/>
    </source>
</evidence>
<dbReference type="RefSeq" id="WP_308866791.1">
    <property type="nucleotide sequence ID" value="NZ_JAVFWO010000002.1"/>
</dbReference>
<protein>
    <submittedName>
        <fullName evidence="1">Uncharacterized protein</fullName>
    </submittedName>
</protein>
<organism evidence="1 2">
    <name type="scientific">Microbacterium psychrotolerans</name>
    <dbReference type="NCBI Taxonomy" id="3068321"/>
    <lineage>
        <taxon>Bacteria</taxon>
        <taxon>Bacillati</taxon>
        <taxon>Actinomycetota</taxon>
        <taxon>Actinomycetes</taxon>
        <taxon>Micrococcales</taxon>
        <taxon>Microbacteriaceae</taxon>
        <taxon>Microbacterium</taxon>
    </lineage>
</organism>
<accession>A0ABU0YYF0</accession>